<sequence>MEWVFIAIFGGVVLALGLLRKSTGSSGDGGGVFDSHDGHCDGGHGDGGGDGGGGDGGGD</sequence>
<dbReference type="Proteomes" id="UP001549047">
    <property type="component" value="Unassembled WGS sequence"/>
</dbReference>
<accession>A0ABV2J2D8</accession>
<dbReference type="EMBL" id="JBEPMB010000005">
    <property type="protein sequence ID" value="MET3614925.1"/>
    <property type="molecule type" value="Genomic_DNA"/>
</dbReference>
<feature type="compositionally biased region" description="Basic and acidic residues" evidence="1">
    <location>
        <begin position="34"/>
        <end position="44"/>
    </location>
</feature>
<proteinExistence type="predicted"/>
<evidence type="ECO:0000256" key="1">
    <source>
        <dbReference type="SAM" id="MobiDB-lite"/>
    </source>
</evidence>
<name>A0ABV2J2D8_9HYPH</name>
<protein>
    <submittedName>
        <fullName evidence="2">Uncharacterized protein</fullName>
    </submittedName>
</protein>
<feature type="compositionally biased region" description="Gly residues" evidence="1">
    <location>
        <begin position="45"/>
        <end position="59"/>
    </location>
</feature>
<dbReference type="RefSeq" id="WP_354557413.1">
    <property type="nucleotide sequence ID" value="NZ_JBEPMB010000005.1"/>
</dbReference>
<comment type="caution">
    <text evidence="2">The sequence shown here is derived from an EMBL/GenBank/DDBJ whole genome shotgun (WGS) entry which is preliminary data.</text>
</comment>
<keyword evidence="3" id="KW-1185">Reference proteome</keyword>
<organism evidence="2 3">
    <name type="scientific">Rhizobium aquaticum</name>
    <dbReference type="NCBI Taxonomy" id="1549636"/>
    <lineage>
        <taxon>Bacteria</taxon>
        <taxon>Pseudomonadati</taxon>
        <taxon>Pseudomonadota</taxon>
        <taxon>Alphaproteobacteria</taxon>
        <taxon>Hyphomicrobiales</taxon>
        <taxon>Rhizobiaceae</taxon>
        <taxon>Rhizobium/Agrobacterium group</taxon>
        <taxon>Rhizobium</taxon>
    </lineage>
</organism>
<reference evidence="2 3" key="1">
    <citation type="submission" date="2024-06" db="EMBL/GenBank/DDBJ databases">
        <title>Genomic Encyclopedia of Type Strains, Phase IV (KMG-IV): sequencing the most valuable type-strain genomes for metagenomic binning, comparative biology and taxonomic classification.</title>
        <authorList>
            <person name="Goeker M."/>
        </authorList>
    </citation>
    <scope>NUCLEOTIDE SEQUENCE [LARGE SCALE GENOMIC DNA]</scope>
    <source>
        <strain evidence="2 3">DSM 29780</strain>
    </source>
</reference>
<evidence type="ECO:0000313" key="3">
    <source>
        <dbReference type="Proteomes" id="UP001549047"/>
    </source>
</evidence>
<gene>
    <name evidence="2" type="ORF">ABID16_003268</name>
</gene>
<feature type="region of interest" description="Disordered" evidence="1">
    <location>
        <begin position="23"/>
        <end position="59"/>
    </location>
</feature>
<evidence type="ECO:0000313" key="2">
    <source>
        <dbReference type="EMBL" id="MET3614925.1"/>
    </source>
</evidence>